<evidence type="ECO:0000313" key="3">
    <source>
        <dbReference type="Proteomes" id="UP000076858"/>
    </source>
</evidence>
<dbReference type="Proteomes" id="UP000076858">
    <property type="component" value="Unassembled WGS sequence"/>
</dbReference>
<dbReference type="InterPro" id="IPR048366">
    <property type="entry name" value="TNP-like_GBD"/>
</dbReference>
<proteinExistence type="predicted"/>
<dbReference type="AlphaFoldDB" id="A0A162CY68"/>
<name>A0A162CY68_9CRUS</name>
<accession>A0A162CY68</accession>
<gene>
    <name evidence="2" type="ORF">APZ42_009797</name>
</gene>
<evidence type="ECO:0000313" key="2">
    <source>
        <dbReference type="EMBL" id="KZR96074.1"/>
    </source>
</evidence>
<evidence type="ECO:0000259" key="1">
    <source>
        <dbReference type="Pfam" id="PF21788"/>
    </source>
</evidence>
<sequence>MNVRLAAQILSNSVATGFKYYRERENTKESFEDTEGTEEMVSLINNAFDVMNGQCYKYSIRRSTWRKDRLV</sequence>
<reference evidence="2 3" key="1">
    <citation type="submission" date="2016-03" db="EMBL/GenBank/DDBJ databases">
        <title>EvidentialGene: Evidence-directed Construction of Genes on Genomes.</title>
        <authorList>
            <person name="Gilbert D.G."/>
            <person name="Choi J.-H."/>
            <person name="Mockaitis K."/>
            <person name="Colbourne J."/>
            <person name="Pfrender M."/>
        </authorList>
    </citation>
    <scope>NUCLEOTIDE SEQUENCE [LARGE SCALE GENOMIC DNA]</scope>
    <source>
        <strain evidence="2 3">Xinb3</strain>
        <tissue evidence="2">Complete organism</tissue>
    </source>
</reference>
<dbReference type="EMBL" id="LRGB01026193">
    <property type="protein sequence ID" value="KZR96074.1"/>
    <property type="molecule type" value="Genomic_DNA"/>
</dbReference>
<comment type="caution">
    <text evidence="2">The sequence shown here is derived from an EMBL/GenBank/DDBJ whole genome shotgun (WGS) entry which is preliminary data.</text>
</comment>
<protein>
    <recommendedName>
        <fullName evidence="1">Transposable element P transposase-like GTP-binding insertion domain-containing protein</fullName>
    </recommendedName>
</protein>
<feature type="domain" description="Transposable element P transposase-like GTP-binding insertion" evidence="1">
    <location>
        <begin position="1"/>
        <end position="54"/>
    </location>
</feature>
<dbReference type="Pfam" id="PF21788">
    <property type="entry name" value="TNP-like_GBD"/>
    <property type="match status" value="1"/>
</dbReference>
<keyword evidence="3" id="KW-1185">Reference proteome</keyword>
<organism evidence="2 3">
    <name type="scientific">Daphnia magna</name>
    <dbReference type="NCBI Taxonomy" id="35525"/>
    <lineage>
        <taxon>Eukaryota</taxon>
        <taxon>Metazoa</taxon>
        <taxon>Ecdysozoa</taxon>
        <taxon>Arthropoda</taxon>
        <taxon>Crustacea</taxon>
        <taxon>Branchiopoda</taxon>
        <taxon>Diplostraca</taxon>
        <taxon>Cladocera</taxon>
        <taxon>Anomopoda</taxon>
        <taxon>Daphniidae</taxon>
        <taxon>Daphnia</taxon>
    </lineage>
</organism>
<feature type="non-terminal residue" evidence="2">
    <location>
        <position position="71"/>
    </location>
</feature>